<dbReference type="AlphaFoldDB" id="A0AAW1U8U4"/>
<dbReference type="EMBL" id="JARQZJ010000039">
    <property type="protein sequence ID" value="KAK9877087.1"/>
    <property type="molecule type" value="Genomic_DNA"/>
</dbReference>
<dbReference type="Proteomes" id="UP001431783">
    <property type="component" value="Unassembled WGS sequence"/>
</dbReference>
<reference evidence="2 3" key="1">
    <citation type="submission" date="2023-03" db="EMBL/GenBank/DDBJ databases">
        <title>Genome insight into feeding habits of ladybird beetles.</title>
        <authorList>
            <person name="Li H.-S."/>
            <person name="Huang Y.-H."/>
            <person name="Pang H."/>
        </authorList>
    </citation>
    <scope>NUCLEOTIDE SEQUENCE [LARGE SCALE GENOMIC DNA]</scope>
    <source>
        <strain evidence="2">SYSU_2023b</strain>
        <tissue evidence="2">Whole body</tissue>
    </source>
</reference>
<organism evidence="2 3">
    <name type="scientific">Henosepilachna vigintioctopunctata</name>
    <dbReference type="NCBI Taxonomy" id="420089"/>
    <lineage>
        <taxon>Eukaryota</taxon>
        <taxon>Metazoa</taxon>
        <taxon>Ecdysozoa</taxon>
        <taxon>Arthropoda</taxon>
        <taxon>Hexapoda</taxon>
        <taxon>Insecta</taxon>
        <taxon>Pterygota</taxon>
        <taxon>Neoptera</taxon>
        <taxon>Endopterygota</taxon>
        <taxon>Coleoptera</taxon>
        <taxon>Polyphaga</taxon>
        <taxon>Cucujiformia</taxon>
        <taxon>Coccinelloidea</taxon>
        <taxon>Coccinellidae</taxon>
        <taxon>Epilachninae</taxon>
        <taxon>Epilachnini</taxon>
        <taxon>Henosepilachna</taxon>
    </lineage>
</organism>
<sequence length="88" mass="9701">MQSAGARFRPKREKERATYRNSRPSRTRSLNSLRRWAKGGCGRNSDQVTGILSFEQVGTGATRSLNALCASFESDFLYVDNETAAPAA</sequence>
<proteinExistence type="predicted"/>
<protein>
    <submittedName>
        <fullName evidence="2">Uncharacterized protein</fullName>
    </submittedName>
</protein>
<name>A0AAW1U8U4_9CUCU</name>
<evidence type="ECO:0000256" key="1">
    <source>
        <dbReference type="SAM" id="MobiDB-lite"/>
    </source>
</evidence>
<comment type="caution">
    <text evidence="2">The sequence shown here is derived from an EMBL/GenBank/DDBJ whole genome shotgun (WGS) entry which is preliminary data.</text>
</comment>
<feature type="region of interest" description="Disordered" evidence="1">
    <location>
        <begin position="1"/>
        <end position="32"/>
    </location>
</feature>
<keyword evidence="3" id="KW-1185">Reference proteome</keyword>
<evidence type="ECO:0000313" key="2">
    <source>
        <dbReference type="EMBL" id="KAK9877087.1"/>
    </source>
</evidence>
<gene>
    <name evidence="2" type="ORF">WA026_016112</name>
</gene>
<feature type="compositionally biased region" description="Polar residues" evidence="1">
    <location>
        <begin position="19"/>
        <end position="32"/>
    </location>
</feature>
<accession>A0AAW1U8U4</accession>
<evidence type="ECO:0000313" key="3">
    <source>
        <dbReference type="Proteomes" id="UP001431783"/>
    </source>
</evidence>